<evidence type="ECO:0000313" key="2">
    <source>
        <dbReference type="Proteomes" id="UP000075238"/>
    </source>
</evidence>
<gene>
    <name evidence="1" type="ORF">A2G96_05780</name>
</gene>
<accession>A0A142JGR8</accession>
<dbReference type="KEGG" id="cnan:A2G96_05780"/>
<dbReference type="STRING" id="1796606.A2G96_05780"/>
<protein>
    <submittedName>
        <fullName evidence="1">Uncharacterized protein</fullName>
    </submittedName>
</protein>
<organism evidence="1 2">
    <name type="scientific">Cupriavidus nantongensis</name>
    <dbReference type="NCBI Taxonomy" id="1796606"/>
    <lineage>
        <taxon>Bacteria</taxon>
        <taxon>Pseudomonadati</taxon>
        <taxon>Pseudomonadota</taxon>
        <taxon>Betaproteobacteria</taxon>
        <taxon>Burkholderiales</taxon>
        <taxon>Burkholderiaceae</taxon>
        <taxon>Cupriavidus</taxon>
    </lineage>
</organism>
<dbReference type="Proteomes" id="UP000075238">
    <property type="component" value="Chromosome 1"/>
</dbReference>
<keyword evidence="2" id="KW-1185">Reference proteome</keyword>
<dbReference type="AlphaFoldDB" id="A0A142JGR8"/>
<evidence type="ECO:0000313" key="1">
    <source>
        <dbReference type="EMBL" id="AMR77280.1"/>
    </source>
</evidence>
<dbReference type="EMBL" id="CP014844">
    <property type="protein sequence ID" value="AMR77280.1"/>
    <property type="molecule type" value="Genomic_DNA"/>
</dbReference>
<proteinExistence type="predicted"/>
<name>A0A142JGR8_9BURK</name>
<reference evidence="1 2" key="1">
    <citation type="submission" date="2016-03" db="EMBL/GenBank/DDBJ databases">
        <title>Complete genome sequence of a novel chlorpyrifos degrading bacterium, Cupriavidus nantongensis sp. X1.</title>
        <authorList>
            <person name="Fang L."/>
        </authorList>
    </citation>
    <scope>NUCLEOTIDE SEQUENCE [LARGE SCALE GENOMIC DNA]</scope>
    <source>
        <strain evidence="1 2">X1</strain>
    </source>
</reference>
<sequence>MVMVTAAPRRPYPHDVSREDLERVHREMGITVPLDQASPLLLATLAVVAHCWLPKERKFAAEPAHTFRNLNVPARRRSGADLKRLAANDFD</sequence>